<feature type="compositionally biased region" description="Polar residues" evidence="10">
    <location>
        <begin position="555"/>
        <end position="577"/>
    </location>
</feature>
<dbReference type="Gene3D" id="3.30.70.330">
    <property type="match status" value="4"/>
</dbReference>
<dbReference type="FunFam" id="3.30.70.330:FF:000003">
    <property type="entry name" value="Polyadenylate-binding protein"/>
    <property type="match status" value="1"/>
</dbReference>
<evidence type="ECO:0000313" key="14">
    <source>
        <dbReference type="EMBL" id="PVU86893.1"/>
    </source>
</evidence>
<evidence type="ECO:0000256" key="8">
    <source>
        <dbReference type="RuleBase" id="RU362004"/>
    </source>
</evidence>
<dbReference type="EMBL" id="MBFS01003392">
    <property type="protein sequence ID" value="PVU86893.1"/>
    <property type="molecule type" value="Genomic_DNA"/>
</dbReference>
<dbReference type="Proteomes" id="UP000245609">
    <property type="component" value="Unassembled WGS sequence"/>
</dbReference>
<evidence type="ECO:0000256" key="10">
    <source>
        <dbReference type="SAM" id="MobiDB-lite"/>
    </source>
</evidence>
<evidence type="ECO:0000256" key="7">
    <source>
        <dbReference type="PROSITE-ProRule" id="PRU00176"/>
    </source>
</evidence>
<dbReference type="SUPFAM" id="SSF54928">
    <property type="entry name" value="RNA-binding domain, RBD"/>
    <property type="match status" value="2"/>
</dbReference>
<reference evidence="14 15" key="1">
    <citation type="journal article" date="2018" name="MBio">
        <title>Comparative Genomics Reveals the Core Gene Toolbox for the Fungus-Insect Symbiosis.</title>
        <authorList>
            <person name="Wang Y."/>
            <person name="Stata M."/>
            <person name="Wang W."/>
            <person name="Stajich J.E."/>
            <person name="White M.M."/>
            <person name="Moncalvo J.M."/>
        </authorList>
    </citation>
    <scope>NUCLEOTIDE SEQUENCE [LARGE SCALE GENOMIC DNA]</scope>
    <source>
        <strain evidence="14 15">SC-DP-2</strain>
    </source>
</reference>
<dbReference type="PANTHER" id="PTHR24012">
    <property type="entry name" value="RNA BINDING PROTEIN"/>
    <property type="match status" value="1"/>
</dbReference>
<dbReference type="GO" id="GO:0003723">
    <property type="term" value="F:RNA binding"/>
    <property type="evidence" value="ECO:0007669"/>
    <property type="project" value="UniProtKB-UniRule"/>
</dbReference>
<evidence type="ECO:0000256" key="5">
    <source>
        <dbReference type="ARBA" id="ARBA00022845"/>
    </source>
</evidence>
<evidence type="ECO:0000313" key="15">
    <source>
        <dbReference type="Proteomes" id="UP000245609"/>
    </source>
</evidence>
<evidence type="ECO:0000256" key="2">
    <source>
        <dbReference type="ARBA" id="ARBA00008557"/>
    </source>
</evidence>
<dbReference type="STRING" id="133381.A0A2T9Y3L0"/>
<dbReference type="FunFam" id="3.30.70.330:FF:000091">
    <property type="entry name" value="Polyadenylate-binding protein"/>
    <property type="match status" value="1"/>
</dbReference>
<dbReference type="InterPro" id="IPR003954">
    <property type="entry name" value="RRM_euk-type"/>
</dbReference>
<feature type="coiled-coil region" evidence="9">
    <location>
        <begin position="296"/>
        <end position="323"/>
    </location>
</feature>
<keyword evidence="3 8" id="KW-0963">Cytoplasm</keyword>
<feature type="domain" description="PABC" evidence="12">
    <location>
        <begin position="575"/>
        <end position="652"/>
    </location>
</feature>
<feature type="domain" description="RRM" evidence="11">
    <location>
        <begin position="131"/>
        <end position="208"/>
    </location>
</feature>
<evidence type="ECO:0000259" key="11">
    <source>
        <dbReference type="PROSITE" id="PS50102"/>
    </source>
</evidence>
<proteinExistence type="inferred from homology"/>
<dbReference type="PROSITE" id="PS50102">
    <property type="entry name" value="RRM"/>
    <property type="match status" value="4"/>
</dbReference>
<keyword evidence="4" id="KW-0677">Repeat</keyword>
<dbReference type="AlphaFoldDB" id="A0A2T9Y3L0"/>
<comment type="similarity">
    <text evidence="2 8">Belongs to the polyadenylate-binding protein type-1 family.</text>
</comment>
<comment type="subcellular location">
    <subcellularLocation>
        <location evidence="1 8">Cytoplasm</location>
    </subcellularLocation>
</comment>
<evidence type="ECO:0000256" key="3">
    <source>
        <dbReference type="ARBA" id="ARBA00022490"/>
    </source>
</evidence>
<gene>
    <name evidence="14" type="ORF">BB560_006587</name>
    <name evidence="13" type="ORF">BB560_007248</name>
</gene>
<keyword evidence="9" id="KW-0175">Coiled coil</keyword>
<feature type="domain" description="RRM" evidence="11">
    <location>
        <begin position="327"/>
        <end position="404"/>
    </location>
</feature>
<comment type="function">
    <text evidence="8">Binds the poly(A) tail of mRNA.</text>
</comment>
<dbReference type="GO" id="GO:0005737">
    <property type="term" value="C:cytoplasm"/>
    <property type="evidence" value="ECO:0007669"/>
    <property type="project" value="UniProtKB-SubCell"/>
</dbReference>
<dbReference type="Gene3D" id="1.10.1900.10">
    <property type="entry name" value="c-terminal domain of poly(a) binding protein"/>
    <property type="match status" value="1"/>
</dbReference>
<feature type="compositionally biased region" description="Polar residues" evidence="10">
    <location>
        <begin position="511"/>
        <end position="545"/>
    </location>
</feature>
<keyword evidence="5" id="KW-0810">Translation regulation</keyword>
<protein>
    <recommendedName>
        <fullName evidence="8">Polyadenylate-binding protein</fullName>
        <shortName evidence="8">PABP</shortName>
    </recommendedName>
</protein>
<keyword evidence="6 7" id="KW-0694">RNA-binding</keyword>
<keyword evidence="15" id="KW-1185">Reference proteome</keyword>
<dbReference type="InterPro" id="IPR012677">
    <property type="entry name" value="Nucleotide-bd_a/b_plait_sf"/>
</dbReference>
<feature type="domain" description="RRM" evidence="11">
    <location>
        <begin position="224"/>
        <end position="301"/>
    </location>
</feature>
<dbReference type="SMART" id="SM00360">
    <property type="entry name" value="RRM"/>
    <property type="match status" value="4"/>
</dbReference>
<organism evidence="14 15">
    <name type="scientific">Smittium megazygosporum</name>
    <dbReference type="NCBI Taxonomy" id="133381"/>
    <lineage>
        <taxon>Eukaryota</taxon>
        <taxon>Fungi</taxon>
        <taxon>Fungi incertae sedis</taxon>
        <taxon>Zoopagomycota</taxon>
        <taxon>Kickxellomycotina</taxon>
        <taxon>Harpellomycetes</taxon>
        <taxon>Harpellales</taxon>
        <taxon>Legeriomycetaceae</taxon>
        <taxon>Smittium</taxon>
    </lineage>
</organism>
<dbReference type="InterPro" id="IPR000504">
    <property type="entry name" value="RRM_dom"/>
</dbReference>
<feature type="region of interest" description="Disordered" evidence="10">
    <location>
        <begin position="465"/>
        <end position="577"/>
    </location>
</feature>
<feature type="domain" description="RRM" evidence="11">
    <location>
        <begin position="43"/>
        <end position="121"/>
    </location>
</feature>
<evidence type="ECO:0000256" key="6">
    <source>
        <dbReference type="ARBA" id="ARBA00022884"/>
    </source>
</evidence>
<evidence type="ECO:0000256" key="9">
    <source>
        <dbReference type="SAM" id="Coils"/>
    </source>
</evidence>
<accession>A0A2T9Y3L0</accession>
<dbReference type="InterPro" id="IPR002004">
    <property type="entry name" value="PABP_HYD_C"/>
</dbReference>
<dbReference type="InterPro" id="IPR045305">
    <property type="entry name" value="RRM2_I_PABPs"/>
</dbReference>
<evidence type="ECO:0000256" key="4">
    <source>
        <dbReference type="ARBA" id="ARBA00022737"/>
    </source>
</evidence>
<dbReference type="InterPro" id="IPR035979">
    <property type="entry name" value="RBD_domain_sf"/>
</dbReference>
<evidence type="ECO:0000256" key="1">
    <source>
        <dbReference type="ARBA" id="ARBA00004496"/>
    </source>
</evidence>
<dbReference type="Pfam" id="PF00076">
    <property type="entry name" value="RRM_1"/>
    <property type="match status" value="4"/>
</dbReference>
<dbReference type="GO" id="GO:0006417">
    <property type="term" value="P:regulation of translation"/>
    <property type="evidence" value="ECO:0007669"/>
    <property type="project" value="UniProtKB-KW"/>
</dbReference>
<dbReference type="SUPFAM" id="SSF63570">
    <property type="entry name" value="PABC (PABP) domain"/>
    <property type="match status" value="1"/>
</dbReference>
<dbReference type="SMART" id="SM00361">
    <property type="entry name" value="RRM_1"/>
    <property type="match status" value="4"/>
</dbReference>
<dbReference type="InterPro" id="IPR006515">
    <property type="entry name" value="PABP_1234"/>
</dbReference>
<sequence length="657" mass="73127">MTDTMPVVDSSIPSETISQVSSTVPAPSEHFSGAVPIIPFPSASLYVGELDESVTEAMLFELFSMAGAVSSIRVCRDTLTRRSLGYAYVNFHSRADGQRAIDTLNYTEIKGRPCRIMWSQRDPSVRRSGEGNIFIKNLDLAIDNKALHDTFTSFGNILSCKVAVDAEGNSLGYGFVHYETREAGALAIEKVNGMLLNDKQVFVGFHISRRDRLSKVEEMRNKFTNVFVKNLDATTSEKELDELFSKFGEITSIAIQKDANDSSRGFGFVNYLEHESAAKAVEALHDFEFKGRNLFVSRAQKRIEREEELRRRYEQQRIEKINKTQGVNLYIKNFGDDVDDEKLRNEFAVYGVITSAKVMVDENGKSKGFGFVCFSSPDEATKAVSEMNNRMWGNKPIYVAIAQRKEQRRSHLEAISRQMRVSGQMNGINPGMYNGNPMYFPGGQSYPQQRAVNFNPNIQRPMRWAPGQPSHPQGYPSINHMGGQYGMNGPFHSNSGNRGARSRGGRHTSRAGYQNSGPNGRGGSVNNRSFNRNGRVQNPHSSKSDLASEFADLSLNPSTAEDATGESIPQSDETSQFVLPTEDVDDSSEELKSQLGEALYHIISKTSEEQAGKITGMLLEMGNSEIVKLLRDEEALNAKITEALEVLDQSKTEENQE</sequence>
<dbReference type="CDD" id="cd12381">
    <property type="entry name" value="RRM4_I_PABPs"/>
    <property type="match status" value="1"/>
</dbReference>
<dbReference type="CDD" id="cd12379">
    <property type="entry name" value="RRM2_I_PABPs"/>
    <property type="match status" value="1"/>
</dbReference>
<dbReference type="SMART" id="SM00517">
    <property type="entry name" value="PolyA"/>
    <property type="match status" value="1"/>
</dbReference>
<dbReference type="Pfam" id="PF00658">
    <property type="entry name" value="MLLE"/>
    <property type="match status" value="1"/>
</dbReference>
<feature type="compositionally biased region" description="Basic residues" evidence="10">
    <location>
        <begin position="500"/>
        <end position="509"/>
    </location>
</feature>
<dbReference type="NCBIfam" id="TIGR01628">
    <property type="entry name" value="PABP-1234"/>
    <property type="match status" value="1"/>
</dbReference>
<dbReference type="InterPro" id="IPR034364">
    <property type="entry name" value="PABP_RRM1"/>
</dbReference>
<dbReference type="InterPro" id="IPR036053">
    <property type="entry name" value="PABP-dom"/>
</dbReference>
<name>A0A2T9Y3L0_9FUNG</name>
<dbReference type="CDD" id="cd12380">
    <property type="entry name" value="RRM3_I_PABPs"/>
    <property type="match status" value="1"/>
</dbReference>
<dbReference type="CDD" id="cd12378">
    <property type="entry name" value="RRM1_I_PABPs"/>
    <property type="match status" value="1"/>
</dbReference>
<comment type="caution">
    <text evidence="14">The sequence shown here is derived from an EMBL/GenBank/DDBJ whole genome shotgun (WGS) entry which is preliminary data.</text>
</comment>
<dbReference type="OrthoDB" id="19742at2759"/>
<evidence type="ECO:0000259" key="12">
    <source>
        <dbReference type="PROSITE" id="PS51309"/>
    </source>
</evidence>
<dbReference type="PROSITE" id="PS51309">
    <property type="entry name" value="PABC"/>
    <property type="match status" value="1"/>
</dbReference>
<evidence type="ECO:0000313" key="13">
    <source>
        <dbReference type="EMBL" id="PVU84869.1"/>
    </source>
</evidence>
<dbReference type="EMBL" id="MBFS01003807">
    <property type="protein sequence ID" value="PVU84869.1"/>
    <property type="molecule type" value="Genomic_DNA"/>
</dbReference>
<dbReference type="FunFam" id="3.30.70.330:FF:000648">
    <property type="entry name" value="Polyadenylate-binding protein"/>
    <property type="match status" value="1"/>
</dbReference>